<feature type="region of interest" description="Disordered" evidence="7">
    <location>
        <begin position="486"/>
        <end position="511"/>
    </location>
</feature>
<feature type="region of interest" description="Disordered" evidence="7">
    <location>
        <begin position="538"/>
        <end position="592"/>
    </location>
</feature>
<comment type="caution">
    <text evidence="8">The sequence shown here is derived from an EMBL/GenBank/DDBJ whole genome shotgun (WGS) entry which is preliminary data.</text>
</comment>
<protein>
    <recommendedName>
        <fullName evidence="6">Bestrophin homolog</fullName>
    </recommendedName>
</protein>
<dbReference type="PANTHER" id="PTHR10736">
    <property type="entry name" value="BESTROPHIN"/>
    <property type="match status" value="1"/>
</dbReference>
<keyword evidence="6" id="KW-0868">Chloride</keyword>
<keyword evidence="6" id="KW-0406">Ion transport</keyword>
<reference evidence="8 9" key="1">
    <citation type="submission" date="2023-08" db="EMBL/GenBank/DDBJ databases">
        <title>A Necator americanus chromosomal reference genome.</title>
        <authorList>
            <person name="Ilik V."/>
            <person name="Petrzelkova K.J."/>
            <person name="Pardy F."/>
            <person name="Fuh T."/>
            <person name="Niatou-Singa F.S."/>
            <person name="Gouil Q."/>
            <person name="Baker L."/>
            <person name="Ritchie M.E."/>
            <person name="Jex A.R."/>
            <person name="Gazzola D."/>
            <person name="Li H."/>
            <person name="Toshio Fujiwara R."/>
            <person name="Zhan B."/>
            <person name="Aroian R.V."/>
            <person name="Pafco B."/>
            <person name="Schwarz E.M."/>
        </authorList>
    </citation>
    <scope>NUCLEOTIDE SEQUENCE [LARGE SCALE GENOMIC DNA]</scope>
    <source>
        <strain evidence="8 9">Aroian</strain>
        <tissue evidence="8">Whole animal</tissue>
    </source>
</reference>
<evidence type="ECO:0000313" key="8">
    <source>
        <dbReference type="EMBL" id="KAK6747214.1"/>
    </source>
</evidence>
<name>A0ABR1D9Q4_NECAM</name>
<sequence length="592" mass="69121">MTINYNLAVSTSKPWTLFKLLLKWRGSIWKAVILELVVWLMFYGILSIIYRTALTHDQQKTFERVVQYCNARLNYIPLNFMLGFFVTAVVNRWTYLYQIIGFIDNIGLMTAEYVRGRSELARMYRRNIVRYCELAQVLVFRDISMRTRRRFPTLDTVVAAGFMMPHEKERFDEIQYRYSKYWVPFQWALALTYDARKRGLIESDYYQVVVQEEIKKFRTGLAWICNYDWVPIPIMYPQLVCLAVHTYFIVCLLARQYIISENSNKKTEVDLYFPIMSTLQFIFYMGWMKVAEAMLNPFGEDDDDFECNALIDRNITMVLMMVDQGYDRPPDLKRDPFWDEEVEPLYSEESAKIPNNQLKGSVSEVRLPEHVQEIRMVPHYDDRDPLISNSPTLRRRVSVVPVNQQERRQSRPSIGSLEMFRSFKNKVGRSLSRGQIYDEEQPRKTVSHGHLPILDQRGAVKTEENNSTGEKSFSNAAFIDSQEDVNASPETNKTVKEVRKSSSTTNLKSPHDFQHHVLDDVLEENEEEMNMKTIRKRSSVGNAGNEEGTNFGVLASMADETRISLEPSADDENEPTEKRKSKEFFIGQDNQG</sequence>
<keyword evidence="6" id="KW-0407">Ion channel</keyword>
<organism evidence="8 9">
    <name type="scientific">Necator americanus</name>
    <name type="common">Human hookworm</name>
    <dbReference type="NCBI Taxonomy" id="51031"/>
    <lineage>
        <taxon>Eukaryota</taxon>
        <taxon>Metazoa</taxon>
        <taxon>Ecdysozoa</taxon>
        <taxon>Nematoda</taxon>
        <taxon>Chromadorea</taxon>
        <taxon>Rhabditida</taxon>
        <taxon>Rhabditina</taxon>
        <taxon>Rhabditomorpha</taxon>
        <taxon>Strongyloidea</taxon>
        <taxon>Ancylostomatidae</taxon>
        <taxon>Bunostominae</taxon>
        <taxon>Necator</taxon>
    </lineage>
</organism>
<keyword evidence="6" id="KW-0869">Chloride channel</keyword>
<keyword evidence="6" id="KW-0813">Transport</keyword>
<comment type="subcellular location">
    <subcellularLocation>
        <location evidence="6">Cell membrane</location>
        <topology evidence="6">Multi-pass membrane protein</topology>
    </subcellularLocation>
    <subcellularLocation>
        <location evidence="1">Membrane</location>
    </subcellularLocation>
</comment>
<keyword evidence="4 6" id="KW-0472">Membrane</keyword>
<dbReference type="EMBL" id="JAVFWL010000004">
    <property type="protein sequence ID" value="KAK6747214.1"/>
    <property type="molecule type" value="Genomic_DNA"/>
</dbReference>
<comment type="function">
    <text evidence="6">Forms chloride channels.</text>
</comment>
<keyword evidence="6" id="KW-1003">Cell membrane</keyword>
<evidence type="ECO:0000256" key="2">
    <source>
        <dbReference type="ARBA" id="ARBA00022692"/>
    </source>
</evidence>
<evidence type="ECO:0000256" key="6">
    <source>
        <dbReference type="RuleBase" id="RU363126"/>
    </source>
</evidence>
<evidence type="ECO:0000256" key="5">
    <source>
        <dbReference type="ARBA" id="ARBA00034769"/>
    </source>
</evidence>
<keyword evidence="9" id="KW-1185">Reference proteome</keyword>
<proteinExistence type="inferred from homology"/>
<accession>A0ABR1D9Q4</accession>
<dbReference type="PANTHER" id="PTHR10736:SF61">
    <property type="entry name" value="BESTROPHIN HOMOLOG 24"/>
    <property type="match status" value="1"/>
</dbReference>
<dbReference type="Proteomes" id="UP001303046">
    <property type="component" value="Unassembled WGS sequence"/>
</dbReference>
<evidence type="ECO:0000256" key="7">
    <source>
        <dbReference type="SAM" id="MobiDB-lite"/>
    </source>
</evidence>
<evidence type="ECO:0000256" key="4">
    <source>
        <dbReference type="ARBA" id="ARBA00023136"/>
    </source>
</evidence>
<evidence type="ECO:0000256" key="3">
    <source>
        <dbReference type="ARBA" id="ARBA00022989"/>
    </source>
</evidence>
<dbReference type="Pfam" id="PF01062">
    <property type="entry name" value="Bestrophin"/>
    <property type="match status" value="1"/>
</dbReference>
<evidence type="ECO:0000256" key="1">
    <source>
        <dbReference type="ARBA" id="ARBA00004370"/>
    </source>
</evidence>
<feature type="transmembrane region" description="Helical" evidence="6">
    <location>
        <begin position="71"/>
        <end position="89"/>
    </location>
</feature>
<keyword evidence="2 6" id="KW-0812">Transmembrane</keyword>
<dbReference type="InterPro" id="IPR000615">
    <property type="entry name" value="Bestrophin"/>
</dbReference>
<evidence type="ECO:0000313" key="9">
    <source>
        <dbReference type="Proteomes" id="UP001303046"/>
    </source>
</evidence>
<keyword evidence="3 6" id="KW-1133">Transmembrane helix</keyword>
<dbReference type="InterPro" id="IPR021134">
    <property type="entry name" value="Bestrophin-like"/>
</dbReference>
<gene>
    <name evidence="8" type="primary">Necator_chrIV.g13727</name>
    <name evidence="8" type="ORF">RB195_000435</name>
</gene>
<comment type="similarity">
    <text evidence="5 6">Belongs to the anion channel-forming bestrophin (TC 1.A.46) family. Calcium-sensitive chloride channel subfamily.</text>
</comment>
<feature type="transmembrane region" description="Helical" evidence="6">
    <location>
        <begin position="28"/>
        <end position="50"/>
    </location>
</feature>